<evidence type="ECO:0000256" key="4">
    <source>
        <dbReference type="ARBA" id="ARBA00022777"/>
    </source>
</evidence>
<dbReference type="PROSITE" id="PS00109">
    <property type="entry name" value="PROTEIN_KINASE_TYR"/>
    <property type="match status" value="1"/>
</dbReference>
<dbReference type="InterPro" id="IPR050660">
    <property type="entry name" value="NEK_Ser/Thr_kinase"/>
</dbReference>
<keyword evidence="8" id="KW-1185">Reference proteome</keyword>
<dbReference type="GO" id="GO:0004674">
    <property type="term" value="F:protein serine/threonine kinase activity"/>
    <property type="evidence" value="ECO:0007669"/>
    <property type="project" value="UniProtKB-KW"/>
</dbReference>
<dbReference type="PANTHER" id="PTHR43671">
    <property type="entry name" value="SERINE/THREONINE-PROTEIN KINASE NEK"/>
    <property type="match status" value="1"/>
</dbReference>
<gene>
    <name evidence="7" type="ORF">PPSIR1_08606</name>
</gene>
<feature type="domain" description="Protein kinase" evidence="6">
    <location>
        <begin position="1"/>
        <end position="265"/>
    </location>
</feature>
<dbReference type="Gene3D" id="1.10.510.10">
    <property type="entry name" value="Transferase(Phosphotransferase) domain 1"/>
    <property type="match status" value="1"/>
</dbReference>
<dbReference type="EMBL" id="ABCS01000033">
    <property type="protein sequence ID" value="EDM78232.1"/>
    <property type="molecule type" value="Genomic_DNA"/>
</dbReference>
<evidence type="ECO:0000256" key="1">
    <source>
        <dbReference type="ARBA" id="ARBA00012513"/>
    </source>
</evidence>
<accession>A6G798</accession>
<keyword evidence="2" id="KW-0808">Transferase</keyword>
<evidence type="ECO:0000256" key="3">
    <source>
        <dbReference type="ARBA" id="ARBA00022741"/>
    </source>
</evidence>
<dbReference type="InterPro" id="IPR008266">
    <property type="entry name" value="Tyr_kinase_AS"/>
</dbReference>
<name>A6G798_9BACT</name>
<evidence type="ECO:0000313" key="8">
    <source>
        <dbReference type="Proteomes" id="UP000005801"/>
    </source>
</evidence>
<dbReference type="Pfam" id="PF00069">
    <property type="entry name" value="Pkinase"/>
    <property type="match status" value="1"/>
</dbReference>
<dbReference type="AlphaFoldDB" id="A6G798"/>
<dbReference type="InterPro" id="IPR000719">
    <property type="entry name" value="Prot_kinase_dom"/>
</dbReference>
<dbReference type="Gene3D" id="3.30.200.20">
    <property type="entry name" value="Phosphorylase Kinase, domain 1"/>
    <property type="match status" value="1"/>
</dbReference>
<dbReference type="SUPFAM" id="SSF56112">
    <property type="entry name" value="Protein kinase-like (PK-like)"/>
    <property type="match status" value="1"/>
</dbReference>
<dbReference type="STRING" id="391625.PPSIR1_08606"/>
<keyword evidence="3" id="KW-0547">Nucleotide-binding</keyword>
<sequence length="300" mass="32405">MAEVHLARRYGASGWDKQVAIKVLRPEHRGRSDFERLLIGEARLGSRFNHPGLVSVHDLGLAGSIYYVCMDYVDGRDLSALMRRRRLPAPLALLVGEQLASALAYVHALTDEHGRSLGLVHRDVSPGNVLLSRSGAVKLSDFGIAKATAADATWGRLRMGKYAYMAPEQLTGGALTGAADLFALGVTLHECLLGRRPFDGHDPDDTMDAIRRAEFGPNHDFGGLDEELVAVLRSTLARDASRRMPGGAVGLARALNEARRRYPPVAMVDLGAWVRETLDGDPGASGVMVLETLGMDDEAS</sequence>
<proteinExistence type="predicted"/>
<reference evidence="7 8" key="1">
    <citation type="submission" date="2007-06" db="EMBL/GenBank/DDBJ databases">
        <authorList>
            <person name="Shimkets L."/>
            <person name="Ferriera S."/>
            <person name="Johnson J."/>
            <person name="Kravitz S."/>
            <person name="Beeson K."/>
            <person name="Sutton G."/>
            <person name="Rogers Y.-H."/>
            <person name="Friedman R."/>
            <person name="Frazier M."/>
            <person name="Venter J.C."/>
        </authorList>
    </citation>
    <scope>NUCLEOTIDE SEQUENCE [LARGE SCALE GENOMIC DNA]</scope>
    <source>
        <strain evidence="7 8">SIR-1</strain>
    </source>
</reference>
<dbReference type="InterPro" id="IPR011009">
    <property type="entry name" value="Kinase-like_dom_sf"/>
</dbReference>
<dbReference type="EC" id="2.7.11.1" evidence="1"/>
<dbReference type="eggNOG" id="COG0515">
    <property type="taxonomic scope" value="Bacteria"/>
</dbReference>
<organism evidence="7 8">
    <name type="scientific">Plesiocystis pacifica SIR-1</name>
    <dbReference type="NCBI Taxonomy" id="391625"/>
    <lineage>
        <taxon>Bacteria</taxon>
        <taxon>Pseudomonadati</taxon>
        <taxon>Myxococcota</taxon>
        <taxon>Polyangia</taxon>
        <taxon>Nannocystales</taxon>
        <taxon>Nannocystaceae</taxon>
        <taxon>Plesiocystis</taxon>
    </lineage>
</organism>
<dbReference type="GO" id="GO:0005524">
    <property type="term" value="F:ATP binding"/>
    <property type="evidence" value="ECO:0007669"/>
    <property type="project" value="UniProtKB-KW"/>
</dbReference>
<dbReference type="Proteomes" id="UP000005801">
    <property type="component" value="Unassembled WGS sequence"/>
</dbReference>
<dbReference type="PANTHER" id="PTHR43671:SF13">
    <property type="entry name" value="SERINE_THREONINE-PROTEIN KINASE NEK2"/>
    <property type="match status" value="1"/>
</dbReference>
<dbReference type="CDD" id="cd14014">
    <property type="entry name" value="STKc_PknB_like"/>
    <property type="match status" value="1"/>
</dbReference>
<evidence type="ECO:0000256" key="5">
    <source>
        <dbReference type="ARBA" id="ARBA00022840"/>
    </source>
</evidence>
<keyword evidence="5" id="KW-0067">ATP-binding</keyword>
<dbReference type="PROSITE" id="PS50011">
    <property type="entry name" value="PROTEIN_KINASE_DOM"/>
    <property type="match status" value="1"/>
</dbReference>
<keyword evidence="4 7" id="KW-0418">Kinase</keyword>
<comment type="caution">
    <text evidence="7">The sequence shown here is derived from an EMBL/GenBank/DDBJ whole genome shotgun (WGS) entry which is preliminary data.</text>
</comment>
<evidence type="ECO:0000256" key="2">
    <source>
        <dbReference type="ARBA" id="ARBA00022679"/>
    </source>
</evidence>
<evidence type="ECO:0000313" key="7">
    <source>
        <dbReference type="EMBL" id="EDM78232.1"/>
    </source>
</evidence>
<evidence type="ECO:0000259" key="6">
    <source>
        <dbReference type="PROSITE" id="PS50011"/>
    </source>
</evidence>
<protein>
    <recommendedName>
        <fullName evidence="1">non-specific serine/threonine protein kinase</fullName>
        <ecNumber evidence="1">2.7.11.1</ecNumber>
    </recommendedName>
</protein>
<keyword evidence="7" id="KW-0723">Serine/threonine-protein kinase</keyword>